<dbReference type="PANTHER" id="PTHR46179:SF13">
    <property type="entry name" value="C2H2-TYPE DOMAIN-CONTAINING PROTEIN"/>
    <property type="match status" value="1"/>
</dbReference>
<keyword evidence="3" id="KW-0677">Repeat</keyword>
<dbReference type="PROSITE" id="PS00028">
    <property type="entry name" value="ZINC_FINGER_C2H2_1"/>
    <property type="match status" value="5"/>
</dbReference>
<dbReference type="Proteomes" id="UP000240883">
    <property type="component" value="Unassembled WGS sequence"/>
</dbReference>
<dbReference type="OrthoDB" id="4748970at2759"/>
<evidence type="ECO:0000256" key="6">
    <source>
        <dbReference type="ARBA" id="ARBA00023015"/>
    </source>
</evidence>
<dbReference type="InterPro" id="IPR036236">
    <property type="entry name" value="Znf_C2H2_sf"/>
</dbReference>
<gene>
    <name evidence="11" type="ORF">BS50DRAFT_547776</name>
</gene>
<keyword evidence="7" id="KW-0804">Transcription</keyword>
<dbReference type="GO" id="GO:0006357">
    <property type="term" value="P:regulation of transcription by RNA polymerase II"/>
    <property type="evidence" value="ECO:0007669"/>
    <property type="project" value="TreeGrafter"/>
</dbReference>
<name>A0A2T2NXH1_CORCC</name>
<comment type="subcellular location">
    <subcellularLocation>
        <location evidence="1">Nucleus</location>
    </subcellularLocation>
</comment>
<evidence type="ECO:0000256" key="2">
    <source>
        <dbReference type="ARBA" id="ARBA00022723"/>
    </source>
</evidence>
<evidence type="ECO:0000256" key="7">
    <source>
        <dbReference type="ARBA" id="ARBA00023163"/>
    </source>
</evidence>
<dbReference type="PROSITE" id="PS50157">
    <property type="entry name" value="ZINC_FINGER_C2H2_2"/>
    <property type="match status" value="5"/>
</dbReference>
<evidence type="ECO:0000259" key="10">
    <source>
        <dbReference type="PROSITE" id="PS50157"/>
    </source>
</evidence>
<proteinExistence type="predicted"/>
<evidence type="ECO:0000313" key="12">
    <source>
        <dbReference type="Proteomes" id="UP000240883"/>
    </source>
</evidence>
<dbReference type="InterPro" id="IPR051061">
    <property type="entry name" value="Zinc_finger_trans_reg"/>
</dbReference>
<dbReference type="STRING" id="1448308.A0A2T2NXH1"/>
<feature type="domain" description="C2H2-type" evidence="10">
    <location>
        <begin position="308"/>
        <end position="338"/>
    </location>
</feature>
<evidence type="ECO:0000256" key="3">
    <source>
        <dbReference type="ARBA" id="ARBA00022737"/>
    </source>
</evidence>
<keyword evidence="5" id="KW-0862">Zinc</keyword>
<protein>
    <recommendedName>
        <fullName evidence="10">C2H2-type domain-containing protein</fullName>
    </recommendedName>
</protein>
<evidence type="ECO:0000256" key="8">
    <source>
        <dbReference type="ARBA" id="ARBA00023242"/>
    </source>
</evidence>
<accession>A0A2T2NXH1</accession>
<sequence>MAAKRKAVDTDSVQSLKKLRIVEDGIPDGDVLDEAYASDGSEDYITNFTDNGTRRAESEARRQWNYVCEFKGCGQRFNRPCRLEAHIRTHTKERPFACPHHGCDKDFPRKDHLQRHLKNAHNGEVERTFACDWPGCEKTFTSNGRLKRHREVHESKFYCTGHSPCNEVFRKEKALMAHIKSAHLEVKPFACTHVDEETGERCSNGYQSEGALRRHVAKAHAGSQEDRHFCMICIPPESETETIQTAEGNIVTIPKEPLSFSSYDELQAHSQEVHPPVCSECGLKCKTQAILKAHFDAMHADPEKRQQFPCPEPGCDSIFTRKSNLNVHIQCVHEQKARFTCSSEGLETSKHEDLKNWNGENACGASFKSKSSLEQHIRTHHLGLENRKTRRKIAKSRKKQHDPSTLTLLTGVGYEQGRHVPCLIAGCEFRFFMDRDLRRHLRSSVHNLSEEAVEEMIRDRDAISGGQFWIGGLDENDISMFDSAEPSVPHTPGPYFVDSAFPTQYGGPEYGKGATVEQQNELYEQLNEYAYMQDQADLDAAMGLDHLGPHVDVHDGLAMDVLGQVEDYNFQAMQG</sequence>
<evidence type="ECO:0000256" key="1">
    <source>
        <dbReference type="ARBA" id="ARBA00004123"/>
    </source>
</evidence>
<organism evidence="11 12">
    <name type="scientific">Corynespora cassiicola Philippines</name>
    <dbReference type="NCBI Taxonomy" id="1448308"/>
    <lineage>
        <taxon>Eukaryota</taxon>
        <taxon>Fungi</taxon>
        <taxon>Dikarya</taxon>
        <taxon>Ascomycota</taxon>
        <taxon>Pezizomycotina</taxon>
        <taxon>Dothideomycetes</taxon>
        <taxon>Pleosporomycetidae</taxon>
        <taxon>Pleosporales</taxon>
        <taxon>Corynesporascaceae</taxon>
        <taxon>Corynespora</taxon>
    </lineage>
</organism>
<dbReference type="SMART" id="SM00355">
    <property type="entry name" value="ZnF_C2H2"/>
    <property type="match status" value="9"/>
</dbReference>
<dbReference type="GO" id="GO:0008270">
    <property type="term" value="F:zinc ion binding"/>
    <property type="evidence" value="ECO:0007669"/>
    <property type="project" value="UniProtKB-KW"/>
</dbReference>
<feature type="domain" description="C2H2-type" evidence="10">
    <location>
        <begin position="66"/>
        <end position="95"/>
    </location>
</feature>
<evidence type="ECO:0000313" key="11">
    <source>
        <dbReference type="EMBL" id="PSN69976.1"/>
    </source>
</evidence>
<keyword evidence="8" id="KW-0539">Nucleus</keyword>
<feature type="domain" description="C2H2-type" evidence="10">
    <location>
        <begin position="157"/>
        <end position="188"/>
    </location>
</feature>
<evidence type="ECO:0000256" key="9">
    <source>
        <dbReference type="PROSITE-ProRule" id="PRU00042"/>
    </source>
</evidence>
<dbReference type="EMBL" id="KZ678132">
    <property type="protein sequence ID" value="PSN69976.1"/>
    <property type="molecule type" value="Genomic_DNA"/>
</dbReference>
<evidence type="ECO:0000256" key="5">
    <source>
        <dbReference type="ARBA" id="ARBA00022833"/>
    </source>
</evidence>
<dbReference type="FunFam" id="3.30.160.60:FF:001102">
    <property type="entry name" value="Transcription factor IIIA"/>
    <property type="match status" value="1"/>
</dbReference>
<keyword evidence="2" id="KW-0479">Metal-binding</keyword>
<dbReference type="InterPro" id="IPR013087">
    <property type="entry name" value="Znf_C2H2_type"/>
</dbReference>
<keyword evidence="4 9" id="KW-0863">Zinc-finger</keyword>
<reference evidence="11 12" key="1">
    <citation type="journal article" date="2018" name="Front. Microbiol.">
        <title>Genome-Wide Analysis of Corynespora cassiicola Leaf Fall Disease Putative Effectors.</title>
        <authorList>
            <person name="Lopez D."/>
            <person name="Ribeiro S."/>
            <person name="Label P."/>
            <person name="Fumanal B."/>
            <person name="Venisse J.S."/>
            <person name="Kohler A."/>
            <person name="de Oliveira R.R."/>
            <person name="Labutti K."/>
            <person name="Lipzen A."/>
            <person name="Lail K."/>
            <person name="Bauer D."/>
            <person name="Ohm R.A."/>
            <person name="Barry K.W."/>
            <person name="Spatafora J."/>
            <person name="Grigoriev I.V."/>
            <person name="Martin F.M."/>
            <person name="Pujade-Renaud V."/>
        </authorList>
    </citation>
    <scope>NUCLEOTIDE SEQUENCE [LARGE SCALE GENOMIC DNA]</scope>
    <source>
        <strain evidence="11 12">Philippines</strain>
    </source>
</reference>
<dbReference type="GO" id="GO:0005634">
    <property type="term" value="C:nucleus"/>
    <property type="evidence" value="ECO:0007669"/>
    <property type="project" value="UniProtKB-SubCell"/>
</dbReference>
<dbReference type="PANTHER" id="PTHR46179">
    <property type="entry name" value="ZINC FINGER PROTEIN"/>
    <property type="match status" value="1"/>
</dbReference>
<dbReference type="SUPFAM" id="SSF57667">
    <property type="entry name" value="beta-beta-alpha zinc fingers"/>
    <property type="match status" value="3"/>
</dbReference>
<dbReference type="AlphaFoldDB" id="A0A2T2NXH1"/>
<evidence type="ECO:0000256" key="4">
    <source>
        <dbReference type="ARBA" id="ARBA00022771"/>
    </source>
</evidence>
<feature type="domain" description="C2H2-type" evidence="10">
    <location>
        <begin position="96"/>
        <end position="126"/>
    </location>
</feature>
<keyword evidence="12" id="KW-1185">Reference proteome</keyword>
<dbReference type="Gene3D" id="3.30.160.60">
    <property type="entry name" value="Classic Zinc Finger"/>
    <property type="match status" value="6"/>
</dbReference>
<feature type="domain" description="C2H2-type" evidence="10">
    <location>
        <begin position="129"/>
        <end position="158"/>
    </location>
</feature>
<keyword evidence="6" id="KW-0805">Transcription regulation</keyword>
<dbReference type="Pfam" id="PF00096">
    <property type="entry name" value="zf-C2H2"/>
    <property type="match status" value="5"/>
</dbReference>